<dbReference type="SMART" id="SM00271">
    <property type="entry name" value="DnaJ"/>
    <property type="match status" value="1"/>
</dbReference>
<dbReference type="Pfam" id="PF01556">
    <property type="entry name" value="DnaJ_C"/>
    <property type="match status" value="1"/>
</dbReference>
<dbReference type="InterPro" id="IPR018253">
    <property type="entry name" value="DnaJ_domain_CS"/>
</dbReference>
<organism evidence="4 5">
    <name type="scientific">Ciceribacter naphthalenivorans</name>
    <dbReference type="NCBI Taxonomy" id="1118451"/>
    <lineage>
        <taxon>Bacteria</taxon>
        <taxon>Pseudomonadati</taxon>
        <taxon>Pseudomonadota</taxon>
        <taxon>Alphaproteobacteria</taxon>
        <taxon>Hyphomicrobiales</taxon>
        <taxon>Rhizobiaceae</taxon>
        <taxon>Ciceribacter</taxon>
    </lineage>
</organism>
<dbReference type="InterPro" id="IPR002939">
    <property type="entry name" value="DnaJ_C"/>
</dbReference>
<dbReference type="PRINTS" id="PR00625">
    <property type="entry name" value="JDOMAIN"/>
</dbReference>
<dbReference type="GO" id="GO:0051082">
    <property type="term" value="F:unfolded protein binding"/>
    <property type="evidence" value="ECO:0007669"/>
    <property type="project" value="InterPro"/>
</dbReference>
<dbReference type="Proteomes" id="UP000321717">
    <property type="component" value="Unassembled WGS sequence"/>
</dbReference>
<evidence type="ECO:0000259" key="3">
    <source>
        <dbReference type="PROSITE" id="PS50076"/>
    </source>
</evidence>
<feature type="compositionally biased region" description="Low complexity" evidence="2">
    <location>
        <begin position="121"/>
        <end position="164"/>
    </location>
</feature>
<dbReference type="SUPFAM" id="SSF46565">
    <property type="entry name" value="Chaperone J-domain"/>
    <property type="match status" value="1"/>
</dbReference>
<feature type="domain" description="J" evidence="3">
    <location>
        <begin position="3"/>
        <end position="68"/>
    </location>
</feature>
<dbReference type="CDD" id="cd06257">
    <property type="entry name" value="DnaJ"/>
    <property type="match status" value="1"/>
</dbReference>
<dbReference type="OrthoDB" id="9779889at2"/>
<dbReference type="GO" id="GO:0042026">
    <property type="term" value="P:protein refolding"/>
    <property type="evidence" value="ECO:0007669"/>
    <property type="project" value="TreeGrafter"/>
</dbReference>
<dbReference type="EMBL" id="BJZP01000004">
    <property type="protein sequence ID" value="GEO84154.1"/>
    <property type="molecule type" value="Genomic_DNA"/>
</dbReference>
<feature type="region of interest" description="Disordered" evidence="2">
    <location>
        <begin position="76"/>
        <end position="96"/>
    </location>
</feature>
<comment type="caution">
    <text evidence="4">The sequence shown here is derived from an EMBL/GenBank/DDBJ whole genome shotgun (WGS) entry which is preliminary data.</text>
</comment>
<dbReference type="InterPro" id="IPR036869">
    <property type="entry name" value="J_dom_sf"/>
</dbReference>
<feature type="compositionally biased region" description="Basic and acidic residues" evidence="2">
    <location>
        <begin position="86"/>
        <end position="96"/>
    </location>
</feature>
<dbReference type="AlphaFoldDB" id="A0A512HFC7"/>
<dbReference type="PROSITE" id="PS50076">
    <property type="entry name" value="DNAJ_2"/>
    <property type="match status" value="1"/>
</dbReference>
<reference evidence="4 5" key="1">
    <citation type="submission" date="2019-07" db="EMBL/GenBank/DDBJ databases">
        <title>Whole genome shotgun sequence of Rhizobium naphthalenivorans NBRC 107585.</title>
        <authorList>
            <person name="Hosoyama A."/>
            <person name="Uohara A."/>
            <person name="Ohji S."/>
            <person name="Ichikawa N."/>
        </authorList>
    </citation>
    <scope>NUCLEOTIDE SEQUENCE [LARGE SCALE GENOMIC DNA]</scope>
    <source>
        <strain evidence="4 5">NBRC 107585</strain>
    </source>
</reference>
<dbReference type="PANTHER" id="PTHR43096">
    <property type="entry name" value="DNAJ HOMOLOG 1, MITOCHONDRIAL-RELATED"/>
    <property type="match status" value="1"/>
</dbReference>
<feature type="region of interest" description="Disordered" evidence="2">
    <location>
        <begin position="25"/>
        <end position="44"/>
    </location>
</feature>
<feature type="compositionally biased region" description="Basic and acidic residues" evidence="2">
    <location>
        <begin position="30"/>
        <end position="44"/>
    </location>
</feature>
<gene>
    <name evidence="4" type="primary">dnaJ_3</name>
    <name evidence="4" type="ORF">RNA01_10860</name>
</gene>
<keyword evidence="1" id="KW-0143">Chaperone</keyword>
<keyword evidence="5" id="KW-1185">Reference proteome</keyword>
<dbReference type="InterPro" id="IPR008971">
    <property type="entry name" value="HSP40/DnaJ_pept-bd"/>
</dbReference>
<evidence type="ECO:0000256" key="1">
    <source>
        <dbReference type="ARBA" id="ARBA00023186"/>
    </source>
</evidence>
<evidence type="ECO:0000313" key="4">
    <source>
        <dbReference type="EMBL" id="GEO84154.1"/>
    </source>
</evidence>
<protein>
    <submittedName>
        <fullName evidence="4">Molecular chaperone DnaJ</fullName>
    </submittedName>
</protein>
<dbReference type="Gene3D" id="1.10.287.110">
    <property type="entry name" value="DnaJ domain"/>
    <property type="match status" value="1"/>
</dbReference>
<evidence type="ECO:0000313" key="5">
    <source>
        <dbReference type="Proteomes" id="UP000321717"/>
    </source>
</evidence>
<dbReference type="GO" id="GO:0005737">
    <property type="term" value="C:cytoplasm"/>
    <property type="evidence" value="ECO:0007669"/>
    <property type="project" value="TreeGrafter"/>
</dbReference>
<dbReference type="PROSITE" id="PS00636">
    <property type="entry name" value="DNAJ_1"/>
    <property type="match status" value="1"/>
</dbReference>
<accession>A0A512HFC7</accession>
<dbReference type="PANTHER" id="PTHR43096:SF52">
    <property type="entry name" value="DNAJ HOMOLOG 1, MITOCHONDRIAL-RELATED"/>
    <property type="match status" value="1"/>
</dbReference>
<feature type="region of interest" description="Disordered" evidence="2">
    <location>
        <begin position="116"/>
        <end position="175"/>
    </location>
</feature>
<name>A0A512HFC7_9HYPH</name>
<dbReference type="SUPFAM" id="SSF49493">
    <property type="entry name" value="HSP40/DnaJ peptide-binding domain"/>
    <property type="match status" value="2"/>
</dbReference>
<proteinExistence type="predicted"/>
<dbReference type="RefSeq" id="WP_147178952.1">
    <property type="nucleotide sequence ID" value="NZ_BJZP01000004.1"/>
</dbReference>
<dbReference type="CDD" id="cd10747">
    <property type="entry name" value="DnaJ_C"/>
    <property type="match status" value="1"/>
</dbReference>
<sequence length="410" mass="44562">MRDFYSVLGVKRDAGADEIKSAWRMKAKSVHPDQNRQDPDANRRFTEVGRAYEVLKDPEKRNRYDQQRDKVEAIEREQTIMQQRQAAREAAEKAKIAKANAERVLAELARAEAEKAKADKQAQAQAQSKAQATQAKSEKPQQGAPQAQAQPQGQGQGQAGPQAQSKANAAGESPEDLVSRIFGDTPEAAAVAETLKRDAEAEAERNESEHPSGIVKPASILAPIELLTSLVRRIRGIQPPPEKAPDLVVEATVTIDDLLAQKSVPITLSDGRDLRVPLDGGVTHGQVVRLKGQGLRLQGMGRGDVAVTVRVAKDEKFSVDGHDLKTVLPITLENAVLGCETKVDTPNGTVDITIPAWSSSDQVIRLDDLGLPTGDGGRGALAVELRVMLWEKPDDKVTDLMRVMREGLFL</sequence>
<dbReference type="Gene3D" id="2.60.260.20">
    <property type="entry name" value="Urease metallochaperone UreE, N-terminal domain"/>
    <property type="match status" value="2"/>
</dbReference>
<dbReference type="InterPro" id="IPR001623">
    <property type="entry name" value="DnaJ_domain"/>
</dbReference>
<evidence type="ECO:0000256" key="2">
    <source>
        <dbReference type="SAM" id="MobiDB-lite"/>
    </source>
</evidence>
<dbReference type="Pfam" id="PF00226">
    <property type="entry name" value="DnaJ"/>
    <property type="match status" value="1"/>
</dbReference>